<evidence type="ECO:0000256" key="8">
    <source>
        <dbReference type="ARBA" id="ARBA00054865"/>
    </source>
</evidence>
<dbReference type="Pfam" id="PF00061">
    <property type="entry name" value="Lipocalin"/>
    <property type="match status" value="1"/>
</dbReference>
<keyword evidence="4" id="KW-0964">Secreted</keyword>
<dbReference type="GO" id="GO:0060417">
    <property type="term" value="C:yolk"/>
    <property type="evidence" value="ECO:0007669"/>
    <property type="project" value="UniProtKB-ARBA"/>
</dbReference>
<dbReference type="InterPro" id="IPR012674">
    <property type="entry name" value="Calycin"/>
</dbReference>
<dbReference type="GO" id="GO:0032526">
    <property type="term" value="P:response to retinoic acid"/>
    <property type="evidence" value="ECO:0007669"/>
    <property type="project" value="Ensembl"/>
</dbReference>
<feature type="disulfide bond" evidence="11">
    <location>
        <begin position="135"/>
        <end position="145"/>
    </location>
</feature>
<comment type="function">
    <text evidence="8">RBP delivers retinol from the liver stores to the peripheral tissues. In plasma, the RBP-retinol complex interacts with transthyretin, this prevents its loss by filtration through the kidney glomeruli.</text>
</comment>
<reference evidence="16" key="3">
    <citation type="submission" date="2025-09" db="UniProtKB">
        <authorList>
            <consortium name="Ensembl"/>
        </authorList>
    </citation>
    <scope>IDENTIFICATION</scope>
</reference>
<protein>
    <recommendedName>
        <fullName evidence="9">Plasma retinol-binding protein II</fullName>
    </recommendedName>
</protein>
<evidence type="ECO:0000256" key="1">
    <source>
        <dbReference type="ARBA" id="ARBA00004613"/>
    </source>
</evidence>
<feature type="chain" id="PRO_5017856436" description="Plasma retinol-binding protein II" evidence="10">
    <location>
        <begin position="17"/>
        <end position="213"/>
    </location>
</feature>
<organism evidence="16 17">
    <name type="scientific">Cynoglossus semilaevis</name>
    <name type="common">Tongue sole</name>
    <dbReference type="NCBI Taxonomy" id="244447"/>
    <lineage>
        <taxon>Eukaryota</taxon>
        <taxon>Metazoa</taxon>
        <taxon>Chordata</taxon>
        <taxon>Craniata</taxon>
        <taxon>Vertebrata</taxon>
        <taxon>Euteleostomi</taxon>
        <taxon>Actinopterygii</taxon>
        <taxon>Neopterygii</taxon>
        <taxon>Teleostei</taxon>
        <taxon>Neoteleostei</taxon>
        <taxon>Acanthomorphata</taxon>
        <taxon>Carangaria</taxon>
        <taxon>Pleuronectiformes</taxon>
        <taxon>Pleuronectoidei</taxon>
        <taxon>Cynoglossidae</taxon>
        <taxon>Cynoglossinae</taxon>
        <taxon>Cynoglossus</taxon>
    </lineage>
</organism>
<evidence type="ECO:0000256" key="4">
    <source>
        <dbReference type="ARBA" id="ARBA00022525"/>
    </source>
</evidence>
<dbReference type="GO" id="GO:0019841">
    <property type="term" value="F:retinol binding"/>
    <property type="evidence" value="ECO:0007669"/>
    <property type="project" value="UniProtKB-KW"/>
</dbReference>
<dbReference type="GeneID" id="103381423"/>
<dbReference type="PROSITE" id="PS00213">
    <property type="entry name" value="LIPOCALIN"/>
    <property type="match status" value="1"/>
</dbReference>
<dbReference type="InterPro" id="IPR002449">
    <property type="entry name" value="Retinol-bd/Purpurin"/>
</dbReference>
<dbReference type="GeneTree" id="ENSGT00510000047107"/>
<dbReference type="PANTHER" id="PTHR11873">
    <property type="entry name" value="RETINOL-BINDING PROTEIN 4"/>
    <property type="match status" value="1"/>
</dbReference>
<feature type="binding site" evidence="12">
    <location>
        <position position="113"/>
    </location>
    <ligand>
        <name>substrate</name>
    </ligand>
</feature>
<sequence length="213" mass="24215">MLRYLVALSLLAVSWAQDCQVANIPVMQNFNKSRYAGQWYAVGKKDPDGLFLLDNIVANFNVDEDGITTATARGRVYIFKYWEVCADMRATFEDTSDPAKFKMKYWGVSALLQTGYDDHWVIDTDYDNYAVHYSCRKVHEVNGTCADSYSFIFSRHESGLRLEDQQIVSAKKHDICLAGKYRRVTHTPGQCENLTPIDSIPVPGPEDEAHQNI</sequence>
<dbReference type="FunCoup" id="A0A3P8V487">
    <property type="interactions" value="1306"/>
</dbReference>
<dbReference type="Proteomes" id="UP000265120">
    <property type="component" value="Chromosome 8"/>
</dbReference>
<dbReference type="PIRSF" id="PIRSF036893">
    <property type="entry name" value="Lipocalin_ApoD"/>
    <property type="match status" value="1"/>
</dbReference>
<dbReference type="RefSeq" id="XP_024913441.1">
    <property type="nucleotide sequence ID" value="XM_025057673.1"/>
</dbReference>
<dbReference type="InterPro" id="IPR022271">
    <property type="entry name" value="Lipocalin_ApoD"/>
</dbReference>
<feature type="domain" description="Lipocalin/cytosolic fatty-acid binding" evidence="15">
    <location>
        <begin position="36"/>
        <end position="156"/>
    </location>
</feature>
<keyword evidence="10" id="KW-0732">Signal</keyword>
<dbReference type="GO" id="GO:0001889">
    <property type="term" value="P:liver development"/>
    <property type="evidence" value="ECO:0007669"/>
    <property type="project" value="Ensembl"/>
</dbReference>
<dbReference type="PANTHER" id="PTHR11873:SF2">
    <property type="entry name" value="RETINOL-BINDING PROTEIN 4"/>
    <property type="match status" value="1"/>
</dbReference>
<dbReference type="PRINTS" id="PR01174">
    <property type="entry name" value="RETINOLBNDNG"/>
</dbReference>
<evidence type="ECO:0000256" key="3">
    <source>
        <dbReference type="ARBA" id="ARBA00022448"/>
    </source>
</evidence>
<accession>A0A3P8V487</accession>
<keyword evidence="6" id="KW-0683">Retinol-binding</keyword>
<dbReference type="SUPFAM" id="SSF50814">
    <property type="entry name" value="Lipocalins"/>
    <property type="match status" value="1"/>
</dbReference>
<evidence type="ECO:0000256" key="14">
    <source>
        <dbReference type="SAM" id="MobiDB-lite"/>
    </source>
</evidence>
<reference evidence="16 17" key="1">
    <citation type="journal article" date="2014" name="Nat. Genet.">
        <title>Whole-genome sequence of a flatfish provides insights into ZW sex chromosome evolution and adaptation to a benthic lifestyle.</title>
        <authorList>
            <person name="Chen S."/>
            <person name="Zhang G."/>
            <person name="Shao C."/>
            <person name="Huang Q."/>
            <person name="Liu G."/>
            <person name="Zhang P."/>
            <person name="Song W."/>
            <person name="An N."/>
            <person name="Chalopin D."/>
            <person name="Volff J.N."/>
            <person name="Hong Y."/>
            <person name="Li Q."/>
            <person name="Sha Z."/>
            <person name="Zhou H."/>
            <person name="Xie M."/>
            <person name="Yu Q."/>
            <person name="Liu Y."/>
            <person name="Xiang H."/>
            <person name="Wang N."/>
            <person name="Wu K."/>
            <person name="Yang C."/>
            <person name="Zhou Q."/>
            <person name="Liao X."/>
            <person name="Yang L."/>
            <person name="Hu Q."/>
            <person name="Zhang J."/>
            <person name="Meng L."/>
            <person name="Jin L."/>
            <person name="Tian Y."/>
            <person name="Lian J."/>
            <person name="Yang J."/>
            <person name="Miao G."/>
            <person name="Liu S."/>
            <person name="Liang Z."/>
            <person name="Yan F."/>
            <person name="Li Y."/>
            <person name="Sun B."/>
            <person name="Zhang H."/>
            <person name="Zhang J."/>
            <person name="Zhu Y."/>
            <person name="Du M."/>
            <person name="Zhao Y."/>
            <person name="Schartl M."/>
            <person name="Tang Q."/>
            <person name="Wang J."/>
        </authorList>
    </citation>
    <scope>NUCLEOTIDE SEQUENCE</scope>
</reference>
<dbReference type="CTD" id="5950"/>
<feature type="disulfide bond" evidence="11">
    <location>
        <begin position="85"/>
        <end position="191"/>
    </location>
</feature>
<evidence type="ECO:0000256" key="12">
    <source>
        <dbReference type="PIRSR" id="PIRSR036893-51"/>
    </source>
</evidence>
<dbReference type="InterPro" id="IPR000566">
    <property type="entry name" value="Lipocln_cytosolic_FA-bd_dom"/>
</dbReference>
<evidence type="ECO:0000313" key="16">
    <source>
        <dbReference type="Ensembl" id="ENSCSEP00000010218.1"/>
    </source>
</evidence>
<dbReference type="Gene3D" id="2.40.128.20">
    <property type="match status" value="1"/>
</dbReference>
<comment type="similarity">
    <text evidence="2 10 13">Belongs to the calycin superfamily. Lipocalin family.</text>
</comment>
<evidence type="ECO:0000256" key="9">
    <source>
        <dbReference type="ARBA" id="ARBA00082024"/>
    </source>
</evidence>
<feature type="region of interest" description="Disordered" evidence="14">
    <location>
        <begin position="194"/>
        <end position="213"/>
    </location>
</feature>
<keyword evidence="17" id="KW-1185">Reference proteome</keyword>
<evidence type="ECO:0000256" key="5">
    <source>
        <dbReference type="ARBA" id="ARBA00022990"/>
    </source>
</evidence>
<proteinExistence type="inferred from homology"/>
<dbReference type="InParanoid" id="A0A3P8V487"/>
<dbReference type="STRING" id="244447.ENSCSEP00000010218"/>
<evidence type="ECO:0000256" key="7">
    <source>
        <dbReference type="ARBA" id="ARBA00023157"/>
    </source>
</evidence>
<dbReference type="GO" id="GO:0034632">
    <property type="term" value="F:retinol transmembrane transporter activity"/>
    <property type="evidence" value="ECO:0007669"/>
    <property type="project" value="InterPro"/>
</dbReference>
<dbReference type="PIRSF" id="PIRSF500204">
    <property type="entry name" value="RBP_purpurin"/>
    <property type="match status" value="1"/>
</dbReference>
<evidence type="ECO:0000259" key="15">
    <source>
        <dbReference type="Pfam" id="PF00061"/>
    </source>
</evidence>
<evidence type="ECO:0000256" key="6">
    <source>
        <dbReference type="ARBA" id="ARBA00023072"/>
    </source>
</evidence>
<evidence type="ECO:0000313" key="17">
    <source>
        <dbReference type="Proteomes" id="UP000265120"/>
    </source>
</evidence>
<evidence type="ECO:0000256" key="10">
    <source>
        <dbReference type="PIRNR" id="PIRNR036893"/>
    </source>
</evidence>
<reference evidence="16" key="2">
    <citation type="submission" date="2025-08" db="UniProtKB">
        <authorList>
            <consortium name="Ensembl"/>
        </authorList>
    </citation>
    <scope>IDENTIFICATION</scope>
</reference>
<evidence type="ECO:0000256" key="11">
    <source>
        <dbReference type="PIRSR" id="PIRSR036893-50"/>
    </source>
</evidence>
<evidence type="ECO:0000256" key="2">
    <source>
        <dbReference type="ARBA" id="ARBA00006889"/>
    </source>
</evidence>
<keyword evidence="3" id="KW-0813">Transport</keyword>
<dbReference type="FunFam" id="2.40.128.20:FF:000004">
    <property type="entry name" value="Retinol-binding protein 4"/>
    <property type="match status" value="1"/>
</dbReference>
<keyword evidence="7 11" id="KW-1015">Disulfide bond</keyword>
<dbReference type="GO" id="GO:0005615">
    <property type="term" value="C:extracellular space"/>
    <property type="evidence" value="ECO:0007669"/>
    <property type="project" value="TreeGrafter"/>
</dbReference>
<dbReference type="OMA" id="KYWGMAS"/>
<keyword evidence="5" id="KW-0007">Acetylation</keyword>
<dbReference type="InterPro" id="IPR022272">
    <property type="entry name" value="Lipocalin_CS"/>
</dbReference>
<dbReference type="KEGG" id="csem:103381423"/>
<feature type="signal peptide" evidence="10">
    <location>
        <begin position="1"/>
        <end position="16"/>
    </location>
</feature>
<dbReference type="Ensembl" id="ENSCSET00000010340.1">
    <property type="protein sequence ID" value="ENSCSEP00000010218.1"/>
    <property type="gene ID" value="ENSCSEG00000006560.1"/>
</dbReference>
<feature type="disulfide bond" evidence="11">
    <location>
        <begin position="19"/>
        <end position="176"/>
    </location>
</feature>
<comment type="subcellular location">
    <subcellularLocation>
        <location evidence="1">Secreted</location>
    </subcellularLocation>
</comment>
<evidence type="ECO:0000256" key="13">
    <source>
        <dbReference type="RuleBase" id="RU003695"/>
    </source>
</evidence>
<name>A0A3P8V487_CYNSE</name>
<dbReference type="AlphaFoldDB" id="A0A3P8V487"/>
<dbReference type="OrthoDB" id="565904at2759"/>